<dbReference type="GO" id="GO:0005549">
    <property type="term" value="F:odorant binding"/>
    <property type="evidence" value="ECO:0007669"/>
    <property type="project" value="InterPro"/>
</dbReference>
<protein>
    <submittedName>
        <fullName evidence="10">Odorant receptor 27</fullName>
    </submittedName>
</protein>
<evidence type="ECO:0000256" key="7">
    <source>
        <dbReference type="ARBA" id="ARBA00023170"/>
    </source>
</evidence>
<evidence type="ECO:0000256" key="4">
    <source>
        <dbReference type="ARBA" id="ARBA00022725"/>
    </source>
</evidence>
<evidence type="ECO:0000256" key="8">
    <source>
        <dbReference type="ARBA" id="ARBA00023224"/>
    </source>
</evidence>
<evidence type="ECO:0000313" key="10">
    <source>
        <dbReference type="EMBL" id="QNH68051.1"/>
    </source>
</evidence>
<keyword evidence="5 9" id="KW-1133">Transmembrane helix</keyword>
<evidence type="ECO:0000256" key="9">
    <source>
        <dbReference type="SAM" id="Phobius"/>
    </source>
</evidence>
<dbReference type="Pfam" id="PF02949">
    <property type="entry name" value="7tm_6"/>
    <property type="match status" value="1"/>
</dbReference>
<dbReference type="EMBL" id="MT598242">
    <property type="protein sequence ID" value="QNH68051.1"/>
    <property type="molecule type" value="mRNA"/>
</dbReference>
<reference evidence="10" key="1">
    <citation type="journal article" date="2020" name="Front. Physiol.">
        <title>Identification and Expression Profile of Olfactory Receptor Genes Based on Apriona germari (Hope) Antennal Transcriptome.</title>
        <authorList>
            <person name="Qian J.L."/>
            <person name="Mang D.Z."/>
            <person name="Lv G.C."/>
            <person name="Ye J."/>
            <person name="Li Z.Q."/>
            <person name="Chu B."/>
            <person name="Sun L."/>
            <person name="Liu Y.J."/>
            <person name="Zhang L.W."/>
        </authorList>
    </citation>
    <scope>NUCLEOTIDE SEQUENCE</scope>
    <source>
        <tissue evidence="10">Antenna</tissue>
    </source>
</reference>
<evidence type="ECO:0000256" key="5">
    <source>
        <dbReference type="ARBA" id="ARBA00022989"/>
    </source>
</evidence>
<dbReference type="AlphaFoldDB" id="A0A7G7WNC5"/>
<sequence length="134" mass="15669">MDIVDDQTKFYEQHLRRVEKFHMFVMSTGMLAFAMKPFVLSDMGSMFGCYVPPEVPYPLYYIFELYVLSFLSAGFVSFNVLICSLIILVVNQFRLLNYKIKAIDFSGIENGQGLDARVEELKHKIKYHQFLIRC</sequence>
<comment type="subcellular location">
    <subcellularLocation>
        <location evidence="1">Membrane</location>
        <topology evidence="1">Multi-pass membrane protein</topology>
    </subcellularLocation>
</comment>
<keyword evidence="3 9" id="KW-0812">Transmembrane</keyword>
<evidence type="ECO:0000256" key="6">
    <source>
        <dbReference type="ARBA" id="ARBA00023136"/>
    </source>
</evidence>
<evidence type="ECO:0000256" key="1">
    <source>
        <dbReference type="ARBA" id="ARBA00004141"/>
    </source>
</evidence>
<dbReference type="GO" id="GO:0016020">
    <property type="term" value="C:membrane"/>
    <property type="evidence" value="ECO:0007669"/>
    <property type="project" value="UniProtKB-SubCell"/>
</dbReference>
<dbReference type="GO" id="GO:0004984">
    <property type="term" value="F:olfactory receptor activity"/>
    <property type="evidence" value="ECO:0007669"/>
    <property type="project" value="InterPro"/>
</dbReference>
<dbReference type="InterPro" id="IPR004117">
    <property type="entry name" value="7tm6_olfct_rcpt"/>
</dbReference>
<dbReference type="GO" id="GO:0007165">
    <property type="term" value="P:signal transduction"/>
    <property type="evidence" value="ECO:0007669"/>
    <property type="project" value="UniProtKB-KW"/>
</dbReference>
<evidence type="ECO:0000256" key="2">
    <source>
        <dbReference type="ARBA" id="ARBA00022606"/>
    </source>
</evidence>
<evidence type="ECO:0000256" key="3">
    <source>
        <dbReference type="ARBA" id="ARBA00022692"/>
    </source>
</evidence>
<reference evidence="10" key="2">
    <citation type="submission" date="2020-06" db="EMBL/GenBank/DDBJ databases">
        <authorList>
            <person name="Qian J."/>
        </authorList>
    </citation>
    <scope>NUCLEOTIDE SEQUENCE</scope>
    <source>
        <tissue evidence="10">Antenna</tissue>
    </source>
</reference>
<name>A0A7G7WNC5_APRGE</name>
<organism evidence="10">
    <name type="scientific">Apriona germarii</name>
    <name type="common">Mulberry longhorn beetle</name>
    <name type="synonym">Lamia germarii</name>
    <dbReference type="NCBI Taxonomy" id="157307"/>
    <lineage>
        <taxon>Eukaryota</taxon>
        <taxon>Metazoa</taxon>
        <taxon>Ecdysozoa</taxon>
        <taxon>Arthropoda</taxon>
        <taxon>Hexapoda</taxon>
        <taxon>Insecta</taxon>
        <taxon>Pterygota</taxon>
        <taxon>Neoptera</taxon>
        <taxon>Endopterygota</taxon>
        <taxon>Coleoptera</taxon>
        <taxon>Polyphaga</taxon>
        <taxon>Cucujiformia</taxon>
        <taxon>Chrysomeloidea</taxon>
        <taxon>Cerambycidae</taxon>
        <taxon>Lamiinae</taxon>
        <taxon>Batocerini</taxon>
        <taxon>Apriona</taxon>
    </lineage>
</organism>
<feature type="transmembrane region" description="Helical" evidence="9">
    <location>
        <begin position="59"/>
        <end position="90"/>
    </location>
</feature>
<keyword evidence="6 9" id="KW-0472">Membrane</keyword>
<keyword evidence="8" id="KW-0807">Transducer</keyword>
<feature type="transmembrane region" description="Helical" evidence="9">
    <location>
        <begin position="21"/>
        <end position="39"/>
    </location>
</feature>
<keyword evidence="7 10" id="KW-0675">Receptor</keyword>
<keyword evidence="4" id="KW-0552">Olfaction</keyword>
<keyword evidence="2" id="KW-0716">Sensory transduction</keyword>
<accession>A0A7G7WNC5</accession>
<proteinExistence type="evidence at transcript level"/>